<feature type="domain" description="Peptidase S9 prolyl oligopeptidase catalytic" evidence="3">
    <location>
        <begin position="646"/>
        <end position="800"/>
    </location>
</feature>
<evidence type="ECO:0000313" key="5">
    <source>
        <dbReference type="Proteomes" id="UP000282297"/>
    </source>
</evidence>
<dbReference type="PANTHER" id="PTHR42776">
    <property type="entry name" value="SERINE PEPTIDASE S9 FAMILY MEMBER"/>
    <property type="match status" value="1"/>
</dbReference>
<organism evidence="4 5">
    <name type="scientific">Chryseobacterium taklimakanense</name>
    <dbReference type="NCBI Taxonomy" id="536441"/>
    <lineage>
        <taxon>Bacteria</taxon>
        <taxon>Pseudomonadati</taxon>
        <taxon>Bacteroidota</taxon>
        <taxon>Flavobacteriia</taxon>
        <taxon>Flavobacteriales</taxon>
        <taxon>Weeksellaceae</taxon>
        <taxon>Chryseobacterium group</taxon>
        <taxon>Chryseobacterium</taxon>
    </lineage>
</organism>
<dbReference type="SUPFAM" id="SSF53474">
    <property type="entry name" value="alpha/beta-Hydrolases"/>
    <property type="match status" value="1"/>
</dbReference>
<protein>
    <submittedName>
        <fullName evidence="4">S9 family peptidase</fullName>
    </submittedName>
</protein>
<gene>
    <name evidence="4" type="ORF">EIH08_05885</name>
</gene>
<keyword evidence="1" id="KW-0378">Hydrolase</keyword>
<feature type="chain" id="PRO_5018207836" evidence="2">
    <location>
        <begin position="19"/>
        <end position="800"/>
    </location>
</feature>
<dbReference type="InterPro" id="IPR001375">
    <property type="entry name" value="Peptidase_S9_cat"/>
</dbReference>
<proteinExistence type="predicted"/>
<dbReference type="PANTHER" id="PTHR42776:SF28">
    <property type="entry name" value="GLUTAMYL ENDOPEPTIDASE, CHLOROPLASTIC-RELATED"/>
    <property type="match status" value="1"/>
</dbReference>
<name>A0A3G8WX08_9FLAO</name>
<dbReference type="GO" id="GO:0004252">
    <property type="term" value="F:serine-type endopeptidase activity"/>
    <property type="evidence" value="ECO:0007669"/>
    <property type="project" value="TreeGrafter"/>
</dbReference>
<dbReference type="Gene3D" id="2.120.10.30">
    <property type="entry name" value="TolB, C-terminal domain"/>
    <property type="match status" value="1"/>
</dbReference>
<dbReference type="InterPro" id="IPR029058">
    <property type="entry name" value="AB_hydrolase_fold"/>
</dbReference>
<keyword evidence="2" id="KW-0732">Signal</keyword>
<dbReference type="RefSeq" id="WP_124784515.1">
    <property type="nucleotide sequence ID" value="NZ_CP034171.1"/>
</dbReference>
<dbReference type="Pfam" id="PF00326">
    <property type="entry name" value="Peptidase_S9"/>
    <property type="match status" value="1"/>
</dbReference>
<dbReference type="SUPFAM" id="SSF82171">
    <property type="entry name" value="DPP6 N-terminal domain-like"/>
    <property type="match status" value="1"/>
</dbReference>
<dbReference type="EMBL" id="CP034171">
    <property type="protein sequence ID" value="AZI20306.1"/>
    <property type="molecule type" value="Genomic_DNA"/>
</dbReference>
<reference evidence="5" key="1">
    <citation type="submission" date="2018-11" db="EMBL/GenBank/DDBJ databases">
        <title>Proposal to divide the Flavobacteriaceae and reorganize its genera based on Amino Acid Identity values calculated from whole genome sequences.</title>
        <authorList>
            <person name="Nicholson A.C."/>
            <person name="Gulvik C.A."/>
            <person name="Whitney A.M."/>
            <person name="Humrighouse B.W."/>
            <person name="Bell M."/>
            <person name="Holmes B."/>
            <person name="Steigerwalt A.B."/>
            <person name="Villarma A."/>
            <person name="Sheth M."/>
            <person name="Batra D."/>
            <person name="Pryor J."/>
            <person name="Bernardet J.-F."/>
            <person name="Hugo C."/>
            <person name="Kampfer P."/>
            <person name="Newman J.D."/>
            <person name="McQuiston J.R."/>
        </authorList>
    </citation>
    <scope>NUCLEOTIDE SEQUENCE [LARGE SCALE GENOMIC DNA]</scope>
    <source>
        <strain evidence="5">H4753</strain>
    </source>
</reference>
<dbReference type="GO" id="GO:0006508">
    <property type="term" value="P:proteolysis"/>
    <property type="evidence" value="ECO:0007669"/>
    <property type="project" value="InterPro"/>
</dbReference>
<dbReference type="AlphaFoldDB" id="A0A3G8WX08"/>
<evidence type="ECO:0000259" key="3">
    <source>
        <dbReference type="Pfam" id="PF00326"/>
    </source>
</evidence>
<feature type="signal peptide" evidence="2">
    <location>
        <begin position="1"/>
        <end position="18"/>
    </location>
</feature>
<evidence type="ECO:0000313" key="4">
    <source>
        <dbReference type="EMBL" id="AZI20306.1"/>
    </source>
</evidence>
<evidence type="ECO:0000256" key="1">
    <source>
        <dbReference type="ARBA" id="ARBA00022801"/>
    </source>
</evidence>
<dbReference type="Proteomes" id="UP000282297">
    <property type="component" value="Chromosome"/>
</dbReference>
<dbReference type="Gene3D" id="3.40.50.1820">
    <property type="entry name" value="alpha/beta hydrolase"/>
    <property type="match status" value="1"/>
</dbReference>
<sequence>MRVKITMVLLAFLGFAEAQENISYQKPSAEILKLADYERPPSVFMDSKKEWLIFSYRNTYKTLDELNQDEMKLGGIRVNPVTNISSTVSYVNNLKIRKINEKNEVQVKGLPANAKITNIGLSPDEKKLAFTHTTSKGVELWTVDLATATAKKITQDNLNANLGSPYVWYRDSENLLVKVLPLNRPKLIDSAKDLPTGPIVSTADGKVSQNRTYQDLLKNPQDEANFETLTKAELYKVSLNGTQTKLRDADIYAGVSFSPDGNYVLLTTIKKPFSYIVPLSRFPMVSEVYDSNMNLVKPVNDVPLNEIMPKGFSSVRLGKRSMTWRDDKPATLVYAEALDGGDQYKNAEYRDEIFTWDAPFNNAPQSFFKTKQRFAGTEWSNSNYAVVSESWYDTRNTKSFLIDLNNGTSKVLEDRNYQDVYSDPGSFNRTRNQYGRNVIDVKNGKAYLIGEGYTKDGQKPFIDEQDLKTLTKKRLYTSNLKDAKENIIDILDVNKGDILVSQQSATQYPNTFKRNIKTGKATPVTNFSNPFASLGNVYKEVIKYKRNDGVELTGTLYLPANYDRKAKKEKLPLLIWAYPAEYKDKNTAGMTTHNPNDFTFPSYGSFIYWVTKGYAVLDDAAFPIIGEGKTEPNDSFVPQLIANSRAAIDAVDKLGYIDRNRVAVGGHSYGAFMTANLLTHGNDFACGIARSGAYNRTLTPFGFQSEQRNYWDVPEVYNTMSPFMNANKMKKPLLLIHGDADNNPGTFTLQTERYFQALKNLGAPVRMVLLPKESHGYAAKESILHTLWEQEQFLDKCLKK</sequence>
<evidence type="ECO:0000256" key="2">
    <source>
        <dbReference type="SAM" id="SignalP"/>
    </source>
</evidence>
<dbReference type="InterPro" id="IPR011042">
    <property type="entry name" value="6-blade_b-propeller_TolB-like"/>
</dbReference>
<accession>A0A3G8WX08</accession>